<reference evidence="6 7" key="1">
    <citation type="submission" date="2018-06" db="EMBL/GenBank/DDBJ databases">
        <title>Genomic Encyclopedia of Type Strains, Phase III (KMG-III): the genomes of soil and plant-associated and newly described type strains.</title>
        <authorList>
            <person name="Whitman W."/>
        </authorList>
    </citation>
    <scope>NUCLEOTIDE SEQUENCE [LARGE SCALE GENOMIC DNA]</scope>
    <source>
        <strain evidence="6 7">CECT 7732</strain>
    </source>
</reference>
<evidence type="ECO:0000256" key="1">
    <source>
        <dbReference type="ARBA" id="ARBA00022729"/>
    </source>
</evidence>
<evidence type="ECO:0000259" key="5">
    <source>
        <dbReference type="Pfam" id="PF09864"/>
    </source>
</evidence>
<dbReference type="EMBL" id="QNRF01000013">
    <property type="protein sequence ID" value="RBO79558.1"/>
    <property type="molecule type" value="Genomic_DNA"/>
</dbReference>
<evidence type="ECO:0000256" key="3">
    <source>
        <dbReference type="ARBA" id="ARBA00023139"/>
    </source>
</evidence>
<proteinExistence type="predicted"/>
<dbReference type="AlphaFoldDB" id="A0A366CU05"/>
<keyword evidence="4" id="KW-0449">Lipoprotein</keyword>
<evidence type="ECO:0000313" key="6">
    <source>
        <dbReference type="EMBL" id="RBO79558.1"/>
    </source>
</evidence>
<dbReference type="OrthoDB" id="6105391at2"/>
<name>A0A366CU05_9GAMM</name>
<evidence type="ECO:0000256" key="4">
    <source>
        <dbReference type="ARBA" id="ARBA00023288"/>
    </source>
</evidence>
<keyword evidence="3" id="KW-0564">Palmitate</keyword>
<evidence type="ECO:0000313" key="7">
    <source>
        <dbReference type="Proteomes" id="UP000252086"/>
    </source>
</evidence>
<keyword evidence="2" id="KW-0472">Membrane</keyword>
<feature type="domain" description="C-type lysozyme inhibitor" evidence="5">
    <location>
        <begin position="50"/>
        <end position="111"/>
    </location>
</feature>
<dbReference type="Gene3D" id="2.40.128.200">
    <property type="match status" value="1"/>
</dbReference>
<dbReference type="PROSITE" id="PS51257">
    <property type="entry name" value="PROKAR_LIPOPROTEIN"/>
    <property type="match status" value="1"/>
</dbReference>
<protein>
    <submittedName>
        <fullName evidence="6">Membrane-bound inhibitor of C-type lysozyme</fullName>
    </submittedName>
</protein>
<sequence length="121" mass="13321">MFCSKFTLSNGAIFGVAILLSACSSQPSGESDQAAQSNLEEVEQTNIVSYRCEKQNLQAYFHGNRAEIVWQGRSHYLTHAVSASGASYLGESLTFWAHQNEAELELEDGTHMSCQLLKVES</sequence>
<keyword evidence="7" id="KW-1185">Reference proteome</keyword>
<gene>
    <name evidence="6" type="ORF">DFP76_11311</name>
</gene>
<dbReference type="Pfam" id="PF09864">
    <property type="entry name" value="MliC"/>
    <property type="match status" value="1"/>
</dbReference>
<evidence type="ECO:0000256" key="2">
    <source>
        <dbReference type="ARBA" id="ARBA00023136"/>
    </source>
</evidence>
<dbReference type="RefSeq" id="WP_113875678.1">
    <property type="nucleotide sequence ID" value="NZ_QNRF01000013.1"/>
</dbReference>
<dbReference type="InterPro" id="IPR036328">
    <property type="entry name" value="MliC_sf"/>
</dbReference>
<accession>A0A366CU05</accession>
<dbReference type="SUPFAM" id="SSF141488">
    <property type="entry name" value="YdhA-like"/>
    <property type="match status" value="1"/>
</dbReference>
<organism evidence="6 7">
    <name type="scientific">Marinomonas aquiplantarum</name>
    <dbReference type="NCBI Taxonomy" id="491951"/>
    <lineage>
        <taxon>Bacteria</taxon>
        <taxon>Pseudomonadati</taxon>
        <taxon>Pseudomonadota</taxon>
        <taxon>Gammaproteobacteria</taxon>
        <taxon>Oceanospirillales</taxon>
        <taxon>Oceanospirillaceae</taxon>
        <taxon>Marinomonas</taxon>
    </lineage>
</organism>
<keyword evidence="1" id="KW-0732">Signal</keyword>
<dbReference type="Proteomes" id="UP000252086">
    <property type="component" value="Unassembled WGS sequence"/>
</dbReference>
<comment type="caution">
    <text evidence="6">The sequence shown here is derived from an EMBL/GenBank/DDBJ whole genome shotgun (WGS) entry which is preliminary data.</text>
</comment>
<dbReference type="InterPro" id="IPR018660">
    <property type="entry name" value="MliC"/>
</dbReference>